<evidence type="ECO:0000256" key="1">
    <source>
        <dbReference type="ARBA" id="ARBA00022723"/>
    </source>
</evidence>
<accession>A0A7X9UCL6</accession>
<comment type="caution">
    <text evidence="2">The sequence shown here is derived from an EMBL/GenBank/DDBJ whole genome shotgun (WGS) entry which is preliminary data.</text>
</comment>
<protein>
    <submittedName>
        <fullName evidence="2">Uncharacterized protein</fullName>
    </submittedName>
</protein>
<name>A0A7X9UCL6_9ACTN</name>
<proteinExistence type="predicted"/>
<evidence type="ECO:0000313" key="2">
    <source>
        <dbReference type="EMBL" id="NMF55965.1"/>
    </source>
</evidence>
<dbReference type="AlphaFoldDB" id="A0A7X9UCL6"/>
<dbReference type="PROSITE" id="PS00202">
    <property type="entry name" value="RUBREDOXIN"/>
    <property type="match status" value="1"/>
</dbReference>
<gene>
    <name evidence="2" type="ORF">HF320_06455</name>
</gene>
<dbReference type="InterPro" id="IPR018527">
    <property type="entry name" value="Rubredoxin_Fe_BS"/>
</dbReference>
<dbReference type="GO" id="GO:0046872">
    <property type="term" value="F:metal ion binding"/>
    <property type="evidence" value="ECO:0007669"/>
    <property type="project" value="UniProtKB-KW"/>
</dbReference>
<reference evidence="2 3" key="1">
    <citation type="submission" date="2020-04" db="EMBL/GenBank/DDBJ databases">
        <title>Collinsella sp. KGMB02528 nov., an anaerobic actinobacterium isolated from human feces.</title>
        <authorList>
            <person name="Han K.-I."/>
            <person name="Eom M.K."/>
            <person name="Kim J.-S."/>
            <person name="Lee K.C."/>
            <person name="Suh M.K."/>
            <person name="Park S.-H."/>
            <person name="Lee J.H."/>
            <person name="Kang S.W."/>
            <person name="Park J.-E."/>
            <person name="Oh B.S."/>
            <person name="Yu S.Y."/>
            <person name="Choi S.-H."/>
            <person name="Lee D.H."/>
            <person name="Yoon H."/>
            <person name="Kim B.-Y."/>
            <person name="Lee J.H."/>
            <person name="Lee J.-S."/>
        </authorList>
    </citation>
    <scope>NUCLEOTIDE SEQUENCE [LARGE SCALE GENOMIC DNA]</scope>
    <source>
        <strain evidence="2 3">KGMB02528</strain>
    </source>
</reference>
<dbReference type="RefSeq" id="WP_169277599.1">
    <property type="nucleotide sequence ID" value="NZ_JABBCP010000004.1"/>
</dbReference>
<evidence type="ECO:0000313" key="3">
    <source>
        <dbReference type="Proteomes" id="UP000546970"/>
    </source>
</evidence>
<keyword evidence="1" id="KW-0479">Metal-binding</keyword>
<dbReference type="Proteomes" id="UP000546970">
    <property type="component" value="Unassembled WGS sequence"/>
</dbReference>
<keyword evidence="3" id="KW-1185">Reference proteome</keyword>
<sequence length="268" mass="29001">MAVGNEKAPKEIICPGCGDVIKNTAFNPITDTCGAMLQDGWLCPECAYRLRPKYPMHYTDDEPATLEKAPDAGRPILTMLRNDFLYADPLDPVDSTAFSYTGALRSDPLAKLRSEQIEDELASIDAYKQEVSKRFGGAKNVFEVLEVAPMPKLKPFCAGLPNIKRLKGTIAIAGNVRLGAFAAGDIVTVHHGSMRYSAKVLINRATTGFLRWWMFPNAIIGKPLPTVSTIDSSDLIPEKGGLTEGWHGVLVLSPEASDIAPGDVLTLG</sequence>
<dbReference type="EMBL" id="JABBCP010000004">
    <property type="protein sequence ID" value="NMF55965.1"/>
    <property type="molecule type" value="Genomic_DNA"/>
</dbReference>
<organism evidence="2 3">
    <name type="scientific">Collinsella acetigenes</name>
    <dbReference type="NCBI Taxonomy" id="2713419"/>
    <lineage>
        <taxon>Bacteria</taxon>
        <taxon>Bacillati</taxon>
        <taxon>Actinomycetota</taxon>
        <taxon>Coriobacteriia</taxon>
        <taxon>Coriobacteriales</taxon>
        <taxon>Coriobacteriaceae</taxon>
        <taxon>Collinsella</taxon>
    </lineage>
</organism>